<reference evidence="3" key="1">
    <citation type="journal article" date="2020" name="Stud. Mycol.">
        <title>101 Dothideomycetes genomes: a test case for predicting lifestyles and emergence of pathogens.</title>
        <authorList>
            <person name="Haridas S."/>
            <person name="Albert R."/>
            <person name="Binder M."/>
            <person name="Bloem J."/>
            <person name="Labutti K."/>
            <person name="Salamov A."/>
            <person name="Andreopoulos B."/>
            <person name="Baker S."/>
            <person name="Barry K."/>
            <person name="Bills G."/>
            <person name="Bluhm B."/>
            <person name="Cannon C."/>
            <person name="Castanera R."/>
            <person name="Culley D."/>
            <person name="Daum C."/>
            <person name="Ezra D."/>
            <person name="Gonzalez J."/>
            <person name="Henrissat B."/>
            <person name="Kuo A."/>
            <person name="Liang C."/>
            <person name="Lipzen A."/>
            <person name="Lutzoni F."/>
            <person name="Magnuson J."/>
            <person name="Mondo S."/>
            <person name="Nolan M."/>
            <person name="Ohm R."/>
            <person name="Pangilinan J."/>
            <person name="Park H.-J."/>
            <person name="Ramirez L."/>
            <person name="Alfaro M."/>
            <person name="Sun H."/>
            <person name="Tritt A."/>
            <person name="Yoshinaga Y."/>
            <person name="Zwiers L.-H."/>
            <person name="Turgeon B."/>
            <person name="Goodwin S."/>
            <person name="Spatafora J."/>
            <person name="Crous P."/>
            <person name="Grigoriev I."/>
        </authorList>
    </citation>
    <scope>NUCLEOTIDE SEQUENCE</scope>
    <source>
        <strain evidence="3">CBS 121410</strain>
    </source>
</reference>
<evidence type="ECO:0000256" key="2">
    <source>
        <dbReference type="SAM" id="MobiDB-lite"/>
    </source>
</evidence>
<dbReference type="Proteomes" id="UP000799776">
    <property type="component" value="Unassembled WGS sequence"/>
</dbReference>
<organism evidence="3 4">
    <name type="scientific">Saccharata proteae CBS 121410</name>
    <dbReference type="NCBI Taxonomy" id="1314787"/>
    <lineage>
        <taxon>Eukaryota</taxon>
        <taxon>Fungi</taxon>
        <taxon>Dikarya</taxon>
        <taxon>Ascomycota</taxon>
        <taxon>Pezizomycotina</taxon>
        <taxon>Dothideomycetes</taxon>
        <taxon>Dothideomycetes incertae sedis</taxon>
        <taxon>Botryosphaeriales</taxon>
        <taxon>Saccharataceae</taxon>
        <taxon>Saccharata</taxon>
    </lineage>
</organism>
<evidence type="ECO:0000313" key="3">
    <source>
        <dbReference type="EMBL" id="KAF2086201.1"/>
    </source>
</evidence>
<gene>
    <name evidence="3" type="ORF">K490DRAFT_16321</name>
</gene>
<dbReference type="SUPFAM" id="SSF53067">
    <property type="entry name" value="Actin-like ATPase domain"/>
    <property type="match status" value="2"/>
</dbReference>
<evidence type="ECO:0000313" key="4">
    <source>
        <dbReference type="Proteomes" id="UP000799776"/>
    </source>
</evidence>
<feature type="region of interest" description="Disordered" evidence="2">
    <location>
        <begin position="382"/>
        <end position="453"/>
    </location>
</feature>
<dbReference type="SMART" id="SM00268">
    <property type="entry name" value="ACTIN"/>
    <property type="match status" value="1"/>
</dbReference>
<sequence>SAPRGPSIGYHRSTSSTFGAPGSFRSDEEHIILEFGARSLRVGLAGENKPRCSMGFGPEQQRRVGDYRRWVPGYETTSKKRKRGQEWGEEYELWRMDLRNVDLGLVEDKIERALREVVTQYLLLDHRPRRATIAIPPLLPRPLLSTVLSSVFTNLQALNVTLLSSPVLSAVAAGLRSALVIDVGWAETTVTAVYEYREMKQRSTTRAGKLLNRELAEFLNAELAKSRRQSTTANTEEVGFEETEEVLTRFAWCFQRGEAQLFETLLEHSRSGSDPSNPTISIPLPTASPPTTLRIPFSCLARPAESALFAANVPSSDLDDNDQPIPLLAYKVLLSLTIDARKTCMSRIILTGGVSNLPGIKRRILSELDNLVQRRGWDHVRSYGSATAQRERTKREQQRVRSNTVTDTLSPLPALNKPLPPPPTETSPTQEEAPAPAPPSDDGPLPPSQQPQQYDPFVERLEKLAAKHTKPSVDGEVRGIETLGAWSGASIVANMRIKGVVEVERERYLQHGLAGASRDRDFSVMPQNQRHSHVGGKNGPGDRGSWTLGIWA</sequence>
<dbReference type="EMBL" id="ML978726">
    <property type="protein sequence ID" value="KAF2086201.1"/>
    <property type="molecule type" value="Genomic_DNA"/>
</dbReference>
<keyword evidence="4" id="KW-1185">Reference proteome</keyword>
<feature type="non-terminal residue" evidence="3">
    <location>
        <position position="552"/>
    </location>
</feature>
<feature type="compositionally biased region" description="Pro residues" evidence="2">
    <location>
        <begin position="435"/>
        <end position="449"/>
    </location>
</feature>
<feature type="region of interest" description="Disordered" evidence="2">
    <location>
        <begin position="1"/>
        <end position="22"/>
    </location>
</feature>
<protein>
    <submittedName>
        <fullName evidence="3">Actin-like ATPase domain-containing protein</fullName>
    </submittedName>
</protein>
<proteinExistence type="inferred from homology"/>
<dbReference type="InterPro" id="IPR004000">
    <property type="entry name" value="Actin"/>
</dbReference>
<feature type="non-terminal residue" evidence="3">
    <location>
        <position position="1"/>
    </location>
</feature>
<dbReference type="PANTHER" id="PTHR11937">
    <property type="entry name" value="ACTIN"/>
    <property type="match status" value="1"/>
</dbReference>
<dbReference type="OrthoDB" id="337660at2759"/>
<feature type="compositionally biased region" description="Basic and acidic residues" evidence="2">
    <location>
        <begin position="389"/>
        <end position="399"/>
    </location>
</feature>
<dbReference type="Gene3D" id="3.30.420.40">
    <property type="match status" value="2"/>
</dbReference>
<dbReference type="Pfam" id="PF00022">
    <property type="entry name" value="Actin"/>
    <property type="match status" value="1"/>
</dbReference>
<comment type="similarity">
    <text evidence="1">Belongs to the actin family.</text>
</comment>
<accession>A0A9P4HTK5</accession>
<dbReference type="AlphaFoldDB" id="A0A9P4HTK5"/>
<comment type="caution">
    <text evidence="3">The sequence shown here is derived from an EMBL/GenBank/DDBJ whole genome shotgun (WGS) entry which is preliminary data.</text>
</comment>
<dbReference type="InterPro" id="IPR043129">
    <property type="entry name" value="ATPase_NBD"/>
</dbReference>
<evidence type="ECO:0000256" key="1">
    <source>
        <dbReference type="RuleBase" id="RU000487"/>
    </source>
</evidence>
<name>A0A9P4HTK5_9PEZI</name>
<dbReference type="Gene3D" id="3.90.640.10">
    <property type="entry name" value="Actin, Chain A, domain 4"/>
    <property type="match status" value="1"/>
</dbReference>